<reference evidence="14 15" key="1">
    <citation type="submission" date="2018-06" db="EMBL/GenBank/DDBJ databases">
        <title>A transcriptomic atlas of mushroom development highlights an independent origin of complex multicellularity.</title>
        <authorList>
            <consortium name="DOE Joint Genome Institute"/>
            <person name="Krizsan K."/>
            <person name="Almasi E."/>
            <person name="Merenyi Z."/>
            <person name="Sahu N."/>
            <person name="Viragh M."/>
            <person name="Koszo T."/>
            <person name="Mondo S."/>
            <person name="Kiss B."/>
            <person name="Balint B."/>
            <person name="Kues U."/>
            <person name="Barry K."/>
            <person name="Hegedus J.C."/>
            <person name="Henrissat B."/>
            <person name="Johnson J."/>
            <person name="Lipzen A."/>
            <person name="Ohm R."/>
            <person name="Nagy I."/>
            <person name="Pangilinan J."/>
            <person name="Yan J."/>
            <person name="Xiong Y."/>
            <person name="Grigoriev I.V."/>
            <person name="Hibbett D.S."/>
            <person name="Nagy L.G."/>
        </authorList>
    </citation>
    <scope>NUCLEOTIDE SEQUENCE [LARGE SCALE GENOMIC DNA]</scope>
    <source>
        <strain evidence="14 15">SZMC22713</strain>
    </source>
</reference>
<name>A0A4Y7QPX7_9AGAM</name>
<comment type="similarity">
    <text evidence="11">Belongs to the class I-like SAM-binding methyltransferase superfamily. DOT1 family.</text>
</comment>
<dbReference type="GO" id="GO:0006281">
    <property type="term" value="P:DNA repair"/>
    <property type="evidence" value="ECO:0007669"/>
    <property type="project" value="TreeGrafter"/>
</dbReference>
<dbReference type="Pfam" id="PF08123">
    <property type="entry name" value="DOT1"/>
    <property type="match status" value="1"/>
</dbReference>
<dbReference type="GO" id="GO:0140956">
    <property type="term" value="F:histone H3K79 trimethyltransferase activity"/>
    <property type="evidence" value="ECO:0007669"/>
    <property type="project" value="UniProtKB-EC"/>
</dbReference>
<evidence type="ECO:0000256" key="6">
    <source>
        <dbReference type="ARBA" id="ARBA00022691"/>
    </source>
</evidence>
<keyword evidence="5 11" id="KW-0808">Transferase</keyword>
<gene>
    <name evidence="14" type="ORF">BD410DRAFT_738840</name>
</gene>
<feature type="region of interest" description="Disordered" evidence="12">
    <location>
        <begin position="81"/>
        <end position="104"/>
    </location>
</feature>
<dbReference type="GO" id="GO:0005634">
    <property type="term" value="C:nucleus"/>
    <property type="evidence" value="ECO:0007669"/>
    <property type="project" value="UniProtKB-SubCell"/>
</dbReference>
<keyword evidence="15" id="KW-1185">Reference proteome</keyword>
<evidence type="ECO:0000256" key="10">
    <source>
        <dbReference type="ARBA" id="ARBA00047770"/>
    </source>
</evidence>
<organism evidence="14 15">
    <name type="scientific">Rickenella mellea</name>
    <dbReference type="NCBI Taxonomy" id="50990"/>
    <lineage>
        <taxon>Eukaryota</taxon>
        <taxon>Fungi</taxon>
        <taxon>Dikarya</taxon>
        <taxon>Basidiomycota</taxon>
        <taxon>Agaricomycotina</taxon>
        <taxon>Agaricomycetes</taxon>
        <taxon>Hymenochaetales</taxon>
        <taxon>Rickenellaceae</taxon>
        <taxon>Rickenella</taxon>
    </lineage>
</organism>
<dbReference type="GO" id="GO:0000077">
    <property type="term" value="P:DNA damage checkpoint signaling"/>
    <property type="evidence" value="ECO:0007669"/>
    <property type="project" value="TreeGrafter"/>
</dbReference>
<keyword evidence="8 11" id="KW-0539">Nucleus</keyword>
<dbReference type="InterPro" id="IPR029063">
    <property type="entry name" value="SAM-dependent_MTases_sf"/>
</dbReference>
<dbReference type="AlphaFoldDB" id="A0A4Y7QPX7"/>
<keyword evidence="7 11" id="KW-0156">Chromatin regulator</keyword>
<evidence type="ECO:0000256" key="9">
    <source>
        <dbReference type="ARBA" id="ARBA00029821"/>
    </source>
</evidence>
<evidence type="ECO:0000256" key="11">
    <source>
        <dbReference type="RuleBase" id="RU271113"/>
    </source>
</evidence>
<dbReference type="FunFam" id="3.40.50.150:FF:000033">
    <property type="entry name" value="Histone-lysine N-methyltransferase, H3 lysine-79 specific"/>
    <property type="match status" value="1"/>
</dbReference>
<evidence type="ECO:0000313" key="14">
    <source>
        <dbReference type="EMBL" id="TDL28959.1"/>
    </source>
</evidence>
<evidence type="ECO:0000256" key="8">
    <source>
        <dbReference type="ARBA" id="ARBA00023242"/>
    </source>
</evidence>
<dbReference type="PROSITE" id="PS51569">
    <property type="entry name" value="DOT1"/>
    <property type="match status" value="1"/>
</dbReference>
<dbReference type="PANTHER" id="PTHR21451">
    <property type="entry name" value="HISTONE H3 METHYLTRANSFERASE"/>
    <property type="match status" value="1"/>
</dbReference>
<evidence type="ECO:0000256" key="4">
    <source>
        <dbReference type="ARBA" id="ARBA00022603"/>
    </source>
</evidence>
<dbReference type="InterPro" id="IPR025789">
    <property type="entry name" value="DOT1_dom"/>
</dbReference>
<dbReference type="CDD" id="cd02440">
    <property type="entry name" value="AdoMet_MTases"/>
    <property type="match status" value="1"/>
</dbReference>
<feature type="compositionally biased region" description="Polar residues" evidence="12">
    <location>
        <begin position="86"/>
        <end position="96"/>
    </location>
</feature>
<keyword evidence="6 11" id="KW-0949">S-adenosyl-L-methionine</keyword>
<dbReference type="GO" id="GO:0032259">
    <property type="term" value="P:methylation"/>
    <property type="evidence" value="ECO:0007669"/>
    <property type="project" value="UniProtKB-KW"/>
</dbReference>
<feature type="domain" description="DOT1" evidence="13">
    <location>
        <begin position="94"/>
        <end position="438"/>
    </location>
</feature>
<comment type="function">
    <text evidence="11">Histone methyltransferase that specifically trimethylates histone H3 to form H3K79me3. This methylation is required for telomere silencing and for the pachytene checkpoint during the meiotic cell cycle by allowing the recruitment of RAD9 to double strand breaks. Nucleosomes are preferred as substrate compared to free histone.</text>
</comment>
<dbReference type="EC" id="2.1.1.360" evidence="2 11"/>
<accession>A0A4Y7QPX7</accession>
<proteinExistence type="inferred from homology"/>
<dbReference type="OrthoDB" id="443402at2759"/>
<dbReference type="SUPFAM" id="SSF53335">
    <property type="entry name" value="S-adenosyl-L-methionine-dependent methyltransferases"/>
    <property type="match status" value="1"/>
</dbReference>
<comment type="miscellaneous">
    <text evidence="11">In contrast to other lysine histone methyltransferases, it does not contain a SET domain, suggesting the existence of another mechanism for methylation of lysine residues of histones.</text>
</comment>
<evidence type="ECO:0000256" key="12">
    <source>
        <dbReference type="SAM" id="MobiDB-lite"/>
    </source>
</evidence>
<dbReference type="InterPro" id="IPR030445">
    <property type="entry name" value="H3-K79_meTrfase"/>
</dbReference>
<evidence type="ECO:0000256" key="5">
    <source>
        <dbReference type="ARBA" id="ARBA00022679"/>
    </source>
</evidence>
<dbReference type="VEuPathDB" id="FungiDB:BD410DRAFT_738840"/>
<keyword evidence="4 11" id="KW-0489">Methyltransferase</keyword>
<evidence type="ECO:0000313" key="15">
    <source>
        <dbReference type="Proteomes" id="UP000294933"/>
    </source>
</evidence>
<sequence>MHSYKAFFKNPNDPNDTSFEPHPTDYPFVELEYPNDAACERFMLLEPKDKDHYNPIMCLEDTLHTIVEYYLTPAQQSLLGSLPDHSLSSPKNRPPNSSHSATSSISSLSALSDLSDLSDLTSLSSESSLSSLSSLSALSEESSPPQNLLRSLSRAIHLRDGPQFLSTMRHINNILRMIKYPYVPELSPCSPTINPLREIPKLWSTTGIPQKVMTRIIEETYQRSIGPNIAKLRQYSAFSSEVYGELMPAFTSDIVNATGLRPDALFVDLGCGVGNVVLQASLQTGCRSFGIEIMPGPSSLAKGQLEQFKKRCRMWGVEAGEVELMQGDMTDCRRVDELLSQADVVLVNNFVFREELNAALRPKFLDLKEGAIVVSLKPFAPPTNQRLTERNIDDISAIFDVVRRPYHSGTVSWSSGSGHYYIHRVDRASYSDCRQQFERVHSRLGRRRSAKR</sequence>
<comment type="activity regulation">
    <text evidence="11">Ubiquitination of histone H2B to form H2BK123ub1 is required for efficient DOT1 methyltransferase activity on histone H3.</text>
</comment>
<comment type="subcellular location">
    <subcellularLocation>
        <location evidence="1 11">Nucleus</location>
    </subcellularLocation>
</comment>
<evidence type="ECO:0000256" key="2">
    <source>
        <dbReference type="ARBA" id="ARBA00012190"/>
    </source>
</evidence>
<dbReference type="Gene3D" id="3.40.50.150">
    <property type="entry name" value="Vaccinia Virus protein VP39"/>
    <property type="match status" value="1"/>
</dbReference>
<comment type="catalytic activity">
    <reaction evidence="10 11">
        <text>L-lysyl(79)-[histone H3] + 3 S-adenosyl-L-methionine = N(6),N(6),N(6)-trimethyl-L-lysyl(79)-[histone H3] + 3 S-adenosyl-L-homocysteine + 3 H(+)</text>
        <dbReference type="Rhea" id="RHEA:60328"/>
        <dbReference type="Rhea" id="RHEA-COMP:15549"/>
        <dbReference type="Rhea" id="RHEA-COMP:15552"/>
        <dbReference type="ChEBI" id="CHEBI:15378"/>
        <dbReference type="ChEBI" id="CHEBI:29969"/>
        <dbReference type="ChEBI" id="CHEBI:57856"/>
        <dbReference type="ChEBI" id="CHEBI:59789"/>
        <dbReference type="ChEBI" id="CHEBI:61961"/>
        <dbReference type="EC" id="2.1.1.360"/>
    </reaction>
</comment>
<dbReference type="Proteomes" id="UP000294933">
    <property type="component" value="Unassembled WGS sequence"/>
</dbReference>
<evidence type="ECO:0000256" key="3">
    <source>
        <dbReference type="ARBA" id="ARBA00020987"/>
    </source>
</evidence>
<evidence type="ECO:0000259" key="13">
    <source>
        <dbReference type="PROSITE" id="PS51569"/>
    </source>
</evidence>
<protein>
    <recommendedName>
        <fullName evidence="3 11">Histone-lysine N-methyltransferase, H3 lysine-79 specific</fullName>
        <ecNumber evidence="2 11">2.1.1.360</ecNumber>
    </recommendedName>
    <alternativeName>
        <fullName evidence="9 11">Histone H3-K79 methyltransferase</fullName>
    </alternativeName>
</protein>
<evidence type="ECO:0000256" key="7">
    <source>
        <dbReference type="ARBA" id="ARBA00022853"/>
    </source>
</evidence>
<dbReference type="PANTHER" id="PTHR21451:SF0">
    <property type="entry name" value="HISTONE-LYSINE N-METHYLTRANSFERASE, H3 LYSINE-79 SPECIFIC"/>
    <property type="match status" value="1"/>
</dbReference>
<evidence type="ECO:0000256" key="1">
    <source>
        <dbReference type="ARBA" id="ARBA00004123"/>
    </source>
</evidence>
<dbReference type="EMBL" id="ML170157">
    <property type="protein sequence ID" value="TDL28959.1"/>
    <property type="molecule type" value="Genomic_DNA"/>
</dbReference>
<dbReference type="STRING" id="50990.A0A4Y7QPX7"/>